<organism evidence="1 2">
    <name type="scientific">Segatella hominis</name>
    <dbReference type="NCBI Taxonomy" id="2518605"/>
    <lineage>
        <taxon>Bacteria</taxon>
        <taxon>Pseudomonadati</taxon>
        <taxon>Bacteroidota</taxon>
        <taxon>Bacteroidia</taxon>
        <taxon>Bacteroidales</taxon>
        <taxon>Prevotellaceae</taxon>
        <taxon>Segatella</taxon>
    </lineage>
</organism>
<proteinExistence type="predicted"/>
<keyword evidence="2" id="KW-1185">Reference proteome</keyword>
<dbReference type="EMBL" id="SGVY01000013">
    <property type="protein sequence ID" value="TFH82468.1"/>
    <property type="molecule type" value="Genomic_DNA"/>
</dbReference>
<sequence>MNIATMIRQLAGDSGKGMGFTVGTVTAVDKTARTVDVQPLNEDAPLLGVNLQANQESAVGVVQIPRKDSFVMVGFVQDGAAGMVLLCDDIEEAQVVVKDTDTASVVVNEKGVCMNGGSLGGLVKVEDITKRLNLIEKDINNLKQAFASWSPVPQDGGAALKGGVASWAGQQLTESKRGDYENEKVKQ</sequence>
<dbReference type="Proteomes" id="UP000297872">
    <property type="component" value="Unassembled WGS sequence"/>
</dbReference>
<comment type="caution">
    <text evidence="1">The sequence shown here is derived from an EMBL/GenBank/DDBJ whole genome shotgun (WGS) entry which is preliminary data.</text>
</comment>
<dbReference type="OrthoDB" id="1078712at2"/>
<gene>
    <name evidence="1" type="ORF">EXN75_06685</name>
</gene>
<protein>
    <submittedName>
        <fullName evidence="1">Uncharacterized protein</fullName>
    </submittedName>
</protein>
<reference evidence="1 2" key="1">
    <citation type="submission" date="2019-02" db="EMBL/GenBank/DDBJ databases">
        <title>Draft Genome Sequence of the Prevotella sp. BCRC 81118, Isolated from Human Feces.</title>
        <authorList>
            <person name="Huang C.-H."/>
        </authorList>
    </citation>
    <scope>NUCLEOTIDE SEQUENCE [LARGE SCALE GENOMIC DNA]</scope>
    <source>
        <strain evidence="1 2">BCRC 81118</strain>
    </source>
</reference>
<dbReference type="RefSeq" id="WP_134843234.1">
    <property type="nucleotide sequence ID" value="NZ_SGVY01000013.1"/>
</dbReference>
<dbReference type="AlphaFoldDB" id="A0A4Y8VQ40"/>
<evidence type="ECO:0000313" key="1">
    <source>
        <dbReference type="EMBL" id="TFH82468.1"/>
    </source>
</evidence>
<accession>A0A4Y8VQ40</accession>
<name>A0A4Y8VQ40_9BACT</name>
<dbReference type="GeneID" id="302994976"/>
<evidence type="ECO:0000313" key="2">
    <source>
        <dbReference type="Proteomes" id="UP000297872"/>
    </source>
</evidence>